<dbReference type="PIRSF" id="PIRSF006487">
    <property type="entry name" value="GcvT"/>
    <property type="match status" value="1"/>
</dbReference>
<evidence type="ECO:0000313" key="4">
    <source>
        <dbReference type="EMBL" id="UWZ84929.1"/>
    </source>
</evidence>
<dbReference type="KEGG" id="orp:MOP44_03075"/>
<dbReference type="InterPro" id="IPR027266">
    <property type="entry name" value="TrmE/GcvT-like"/>
</dbReference>
<accession>A0A9J7BQT8</accession>
<protein>
    <submittedName>
        <fullName evidence="4">Folate-binding protein</fullName>
    </submittedName>
</protein>
<keyword evidence="5" id="KW-1185">Reference proteome</keyword>
<dbReference type="Proteomes" id="UP001059380">
    <property type="component" value="Chromosome"/>
</dbReference>
<sequence>MTDIALAATPTATPLTAWLESADSHPQTAAHRGTVTPVQLDAPDTETGALAYGAALHDLGWLRRVEVRGEDRFRWLSGMVTNTVSDLGPSHGNYSLVLNAQGRIQGDLTVWRNLDAAGDDKLELEIAADQTDALLAHFEHFIIMDDVELIPRERETALGLTGPRAGEVLARLGLPSLPEPRTHTRADFNGLSLRIRRGYGTLSHHYLLWTTTPTVGKLWKFLITGGAIPVGSASLEKFRIAEGIPAYGIDIAEKDLPQETSQVDRALHFSKGCYLGQEIVERIRSRGNVRRHLRQLELDGPPPPSGAELTLDGAPVGHITSAAELPLPSKPRRFALAMIRAEAEAANKPLNYAAPDAAGTARLLTAPPAL</sequence>
<name>A0A9J7BQT8_9BACT</name>
<dbReference type="Pfam" id="PF01571">
    <property type="entry name" value="GCV_T"/>
    <property type="match status" value="1"/>
</dbReference>
<dbReference type="InterPro" id="IPR057460">
    <property type="entry name" value="CAF17_C"/>
</dbReference>
<dbReference type="GO" id="GO:0016226">
    <property type="term" value="P:iron-sulfur cluster assembly"/>
    <property type="evidence" value="ECO:0007669"/>
    <property type="project" value="TreeGrafter"/>
</dbReference>
<evidence type="ECO:0000313" key="5">
    <source>
        <dbReference type="Proteomes" id="UP001059380"/>
    </source>
</evidence>
<keyword evidence="1" id="KW-0809">Transit peptide</keyword>
<proteinExistence type="predicted"/>
<dbReference type="PANTHER" id="PTHR22602:SF0">
    <property type="entry name" value="TRANSFERASE CAF17, MITOCHONDRIAL-RELATED"/>
    <property type="match status" value="1"/>
</dbReference>
<evidence type="ECO:0000259" key="3">
    <source>
        <dbReference type="Pfam" id="PF25455"/>
    </source>
</evidence>
<dbReference type="RefSeq" id="WP_260794435.1">
    <property type="nucleotide sequence ID" value="NZ_CP093313.1"/>
</dbReference>
<dbReference type="EMBL" id="CP093313">
    <property type="protein sequence ID" value="UWZ84929.1"/>
    <property type="molecule type" value="Genomic_DNA"/>
</dbReference>
<dbReference type="Pfam" id="PF25455">
    <property type="entry name" value="Beta-barrel_CAF17_C"/>
    <property type="match status" value="1"/>
</dbReference>
<organism evidence="4 5">
    <name type="scientific">Occallatibacter riparius</name>
    <dbReference type="NCBI Taxonomy" id="1002689"/>
    <lineage>
        <taxon>Bacteria</taxon>
        <taxon>Pseudomonadati</taxon>
        <taxon>Acidobacteriota</taxon>
        <taxon>Terriglobia</taxon>
        <taxon>Terriglobales</taxon>
        <taxon>Acidobacteriaceae</taxon>
        <taxon>Occallatibacter</taxon>
    </lineage>
</organism>
<evidence type="ECO:0000256" key="1">
    <source>
        <dbReference type="ARBA" id="ARBA00022946"/>
    </source>
</evidence>
<dbReference type="InterPro" id="IPR017703">
    <property type="entry name" value="YgfZ/GCV_T_CS"/>
</dbReference>
<gene>
    <name evidence="4" type="ORF">MOP44_03075</name>
</gene>
<feature type="domain" description="GCVT N-terminal" evidence="2">
    <location>
        <begin position="44"/>
        <end position="260"/>
    </location>
</feature>
<dbReference type="Gene3D" id="3.30.1360.120">
    <property type="entry name" value="Probable tRNA modification gtpase trme, domain 1"/>
    <property type="match status" value="1"/>
</dbReference>
<dbReference type="PANTHER" id="PTHR22602">
    <property type="entry name" value="TRANSFERASE CAF17, MITOCHONDRIAL-RELATED"/>
    <property type="match status" value="1"/>
</dbReference>
<dbReference type="SUPFAM" id="SSF103025">
    <property type="entry name" value="Folate-binding domain"/>
    <property type="match status" value="1"/>
</dbReference>
<dbReference type="AlphaFoldDB" id="A0A9J7BQT8"/>
<reference evidence="4" key="1">
    <citation type="submission" date="2021-04" db="EMBL/GenBank/DDBJ databases">
        <title>Phylogenetic analysis of Acidobacteriaceae.</title>
        <authorList>
            <person name="Qiu L."/>
            <person name="Zhang Q."/>
        </authorList>
    </citation>
    <scope>NUCLEOTIDE SEQUENCE</scope>
    <source>
        <strain evidence="4">DSM 25168</strain>
    </source>
</reference>
<dbReference type="InterPro" id="IPR045179">
    <property type="entry name" value="YgfZ/GcvT"/>
</dbReference>
<dbReference type="InterPro" id="IPR006222">
    <property type="entry name" value="GCVT_N"/>
</dbReference>
<feature type="domain" description="CAF17 C-terminal" evidence="3">
    <location>
        <begin position="290"/>
        <end position="352"/>
    </location>
</feature>
<dbReference type="NCBIfam" id="TIGR03317">
    <property type="entry name" value="ygfZ_signature"/>
    <property type="match status" value="1"/>
</dbReference>
<evidence type="ECO:0000259" key="2">
    <source>
        <dbReference type="Pfam" id="PF01571"/>
    </source>
</evidence>